<dbReference type="RefSeq" id="WP_137031355.1">
    <property type="nucleotide sequence ID" value="NZ_SZNK01000001.1"/>
</dbReference>
<dbReference type="AlphaFoldDB" id="A0A4V6X5X4"/>
<keyword evidence="2" id="KW-1185">Reference proteome</keyword>
<dbReference type="OrthoDB" id="2678391at2"/>
<gene>
    <name evidence="1" type="ORF">E8L90_21695</name>
</gene>
<evidence type="ECO:0000313" key="1">
    <source>
        <dbReference type="EMBL" id="TKI57833.1"/>
    </source>
</evidence>
<dbReference type="Proteomes" id="UP000307841">
    <property type="component" value="Unassembled WGS sequence"/>
</dbReference>
<organism evidence="1 2">
    <name type="scientific">Brevibacillus antibioticus</name>
    <dbReference type="NCBI Taxonomy" id="2570228"/>
    <lineage>
        <taxon>Bacteria</taxon>
        <taxon>Bacillati</taxon>
        <taxon>Bacillota</taxon>
        <taxon>Bacilli</taxon>
        <taxon>Bacillales</taxon>
        <taxon>Paenibacillaceae</taxon>
        <taxon>Brevibacillus</taxon>
    </lineage>
</organism>
<dbReference type="EMBL" id="SZNK01000001">
    <property type="protein sequence ID" value="TKI57833.1"/>
    <property type="molecule type" value="Genomic_DNA"/>
</dbReference>
<proteinExistence type="predicted"/>
<accession>A0A4V6X5X4</accession>
<comment type="caution">
    <text evidence="1">The sequence shown here is derived from an EMBL/GenBank/DDBJ whole genome shotgun (WGS) entry which is preliminary data.</text>
</comment>
<reference evidence="1 2" key="1">
    <citation type="submission" date="2019-04" db="EMBL/GenBank/DDBJ databases">
        <title>Whole genome sequencing of Brevibacillus sp. TGS2-1.</title>
        <authorList>
            <person name="Choi A."/>
        </authorList>
    </citation>
    <scope>NUCLEOTIDE SEQUENCE [LARGE SCALE GENOMIC DNA]</scope>
    <source>
        <strain evidence="1 2">TGS2-1</strain>
    </source>
</reference>
<name>A0A4V6X5X4_9BACL</name>
<evidence type="ECO:0000313" key="2">
    <source>
        <dbReference type="Proteomes" id="UP000307841"/>
    </source>
</evidence>
<sequence>MIRFVMINSRHRSFNFVEYTNTVIEKVKNDLNATEVEFYSNKDRTRKANIVINKKEYLIQFTYIITHGTFQLKIDISMIGKNELDLELHDLKIKLKDLVITDWEQCVWLEDRQSEAYADSLYKDIHLVENSLRRLINTVLFYKLGGDWWDLYMPIDLTKKYNQRNDPYKRRAPSFENIHTNLMSIDTGDLVKILGYKTYKIKEGNIFRGSSVGLEDPFTDAIQVQVLTIEEKEKLKQFQYIMNNIIYDETAAAHFQTKLSTLLADQLEIDKDFWNDYFSNWFTCDFRQFQGRWGEFNTDRNHVAHNKLIDIKLYEKFKTSMSQLLGIITDAEEKFSAYLETEMSQFLDELEQMNEANLYQSELDYQSLIEEEAGVRIRQHDSIVEIFQEHIANIFDELKEQFYYRSDLEIVYNEPILINETEVFRVDYSSGHTYLKVLADPFIDDSGGTTSYVKLTPIYNGVDLQKGFEFSYLNGEVEYNEDQTNYMPLTNDELNVSELKKLQEFIESFINEHMPEVDEDEIAEYACESCHQFTIFLSDEDDGKYEQGKCLHCGHSNPVGGCIRCDSIVNQPTDGLCDSCQEYIDNQ</sequence>
<protein>
    <submittedName>
        <fullName evidence="1">Uncharacterized protein</fullName>
    </submittedName>
</protein>